<dbReference type="EMBL" id="JAAALK010000288">
    <property type="protein sequence ID" value="KAG8053172.1"/>
    <property type="molecule type" value="Genomic_DNA"/>
</dbReference>
<protein>
    <submittedName>
        <fullName evidence="2">Uncharacterized protein</fullName>
    </submittedName>
</protein>
<evidence type="ECO:0000313" key="3">
    <source>
        <dbReference type="Proteomes" id="UP000729402"/>
    </source>
</evidence>
<dbReference type="Proteomes" id="UP000729402">
    <property type="component" value="Unassembled WGS sequence"/>
</dbReference>
<reference evidence="2" key="1">
    <citation type="journal article" date="2021" name="bioRxiv">
        <title>Whole Genome Assembly and Annotation of Northern Wild Rice, Zizania palustris L., Supports a Whole Genome Duplication in the Zizania Genus.</title>
        <authorList>
            <person name="Haas M."/>
            <person name="Kono T."/>
            <person name="Macchietto M."/>
            <person name="Millas R."/>
            <person name="McGilp L."/>
            <person name="Shao M."/>
            <person name="Duquette J."/>
            <person name="Hirsch C.N."/>
            <person name="Kimball J."/>
        </authorList>
    </citation>
    <scope>NUCLEOTIDE SEQUENCE</scope>
    <source>
        <tissue evidence="2">Fresh leaf tissue</tissue>
    </source>
</reference>
<comment type="caution">
    <text evidence="2">The sequence shown here is derived from an EMBL/GenBank/DDBJ whole genome shotgun (WGS) entry which is preliminary data.</text>
</comment>
<dbReference type="AlphaFoldDB" id="A0A8J5RPJ2"/>
<gene>
    <name evidence="2" type="ORF">GUJ93_ZPchr0001g31925</name>
</gene>
<evidence type="ECO:0000256" key="1">
    <source>
        <dbReference type="SAM" id="MobiDB-lite"/>
    </source>
</evidence>
<proteinExistence type="predicted"/>
<sequence>MESLSREGANLFPTKTSKKRKQEGGSADLKREGRPLLPPTADLKRHCVRKGRHRHAGQGKATTAATLSKGRPTDEIAAAEGAATSGGGGGGGGSICHGDLGVPTEVVSQCLQIIQLIAINRHGRFSGSD</sequence>
<accession>A0A8J5RPJ2</accession>
<reference evidence="2" key="2">
    <citation type="submission" date="2021-02" db="EMBL/GenBank/DDBJ databases">
        <authorList>
            <person name="Kimball J.A."/>
            <person name="Haas M.W."/>
            <person name="Macchietto M."/>
            <person name="Kono T."/>
            <person name="Duquette J."/>
            <person name="Shao M."/>
        </authorList>
    </citation>
    <scope>NUCLEOTIDE SEQUENCE</scope>
    <source>
        <tissue evidence="2">Fresh leaf tissue</tissue>
    </source>
</reference>
<name>A0A8J5RPJ2_ZIZPA</name>
<evidence type="ECO:0000313" key="2">
    <source>
        <dbReference type="EMBL" id="KAG8053172.1"/>
    </source>
</evidence>
<keyword evidence="3" id="KW-1185">Reference proteome</keyword>
<organism evidence="2 3">
    <name type="scientific">Zizania palustris</name>
    <name type="common">Northern wild rice</name>
    <dbReference type="NCBI Taxonomy" id="103762"/>
    <lineage>
        <taxon>Eukaryota</taxon>
        <taxon>Viridiplantae</taxon>
        <taxon>Streptophyta</taxon>
        <taxon>Embryophyta</taxon>
        <taxon>Tracheophyta</taxon>
        <taxon>Spermatophyta</taxon>
        <taxon>Magnoliopsida</taxon>
        <taxon>Liliopsida</taxon>
        <taxon>Poales</taxon>
        <taxon>Poaceae</taxon>
        <taxon>BOP clade</taxon>
        <taxon>Oryzoideae</taxon>
        <taxon>Oryzeae</taxon>
        <taxon>Zizaniinae</taxon>
        <taxon>Zizania</taxon>
    </lineage>
</organism>
<feature type="compositionally biased region" description="Basic residues" evidence="1">
    <location>
        <begin position="46"/>
        <end position="57"/>
    </location>
</feature>
<feature type="region of interest" description="Disordered" evidence="1">
    <location>
        <begin position="1"/>
        <end position="92"/>
    </location>
</feature>